<proteinExistence type="predicted"/>
<dbReference type="EMBL" id="LC625835">
    <property type="protein sequence ID" value="BCU04004.1"/>
    <property type="molecule type" value="Genomic_DNA"/>
</dbReference>
<dbReference type="PROSITE" id="PS51257">
    <property type="entry name" value="PROKAR_LIPOPROTEIN"/>
    <property type="match status" value="1"/>
</dbReference>
<organism evidence="3 4">
    <name type="scientific">Pandoravirus japonicus</name>
    <dbReference type="NCBI Taxonomy" id="2823154"/>
    <lineage>
        <taxon>Viruses</taxon>
        <taxon>Pandoravirus</taxon>
    </lineage>
</organism>
<dbReference type="Proteomes" id="UP001253637">
    <property type="component" value="Segment"/>
</dbReference>
<evidence type="ECO:0000313" key="4">
    <source>
        <dbReference type="Proteomes" id="UP001253637"/>
    </source>
</evidence>
<sequence>MNSCPTKENFQRGVVKIFFQISVALACGRLLATIAAGLGIQILGVVQPLFRFSPHSFFPSITSPCTHPLSSRRRRQDMRKGVENR</sequence>
<reference evidence="3" key="1">
    <citation type="submission" date="2021-04" db="EMBL/GenBank/DDBJ databases">
        <title>Draft Genome Sequence of Pandoravirus japonicus, Isolated from the Sabaishi River of Niigata, Japan.</title>
        <authorList>
            <person name="Hosokawa N."/>
            <person name="Takahashi H."/>
            <person name="Aoki K."/>
            <person name="Takemura M."/>
        </authorList>
    </citation>
    <scope>NUCLEOTIDE SEQUENCE</scope>
</reference>
<feature type="transmembrane region" description="Helical" evidence="2">
    <location>
        <begin position="17"/>
        <end position="46"/>
    </location>
</feature>
<evidence type="ECO:0000313" key="3">
    <source>
        <dbReference type="EMBL" id="BCU04004.1"/>
    </source>
</evidence>
<feature type="region of interest" description="Disordered" evidence="1">
    <location>
        <begin position="66"/>
        <end position="85"/>
    </location>
</feature>
<name>A0A811BPE6_9VIRU</name>
<keyword evidence="2" id="KW-0812">Transmembrane</keyword>
<protein>
    <submittedName>
        <fullName evidence="3">Uncharacterized protein</fullName>
    </submittedName>
</protein>
<keyword evidence="2" id="KW-0472">Membrane</keyword>
<evidence type="ECO:0000256" key="1">
    <source>
        <dbReference type="SAM" id="MobiDB-lite"/>
    </source>
</evidence>
<keyword evidence="2" id="KW-1133">Transmembrane helix</keyword>
<evidence type="ECO:0000256" key="2">
    <source>
        <dbReference type="SAM" id="Phobius"/>
    </source>
</evidence>
<accession>A0A811BPE6</accession>